<dbReference type="PANTHER" id="PTHR32444:SF118">
    <property type="entry name" value="OS09G0551150 PROTEIN"/>
    <property type="match status" value="1"/>
</dbReference>
<dbReference type="PANTHER" id="PTHR32444">
    <property type="entry name" value="BULB-TYPE LECTIN DOMAIN-CONTAINING PROTEIN"/>
    <property type="match status" value="1"/>
</dbReference>
<evidence type="ECO:0000256" key="8">
    <source>
        <dbReference type="ARBA" id="ARBA00023180"/>
    </source>
</evidence>
<keyword evidence="13" id="KW-1133">Transmembrane helix</keyword>
<dbReference type="SUPFAM" id="SSF56112">
    <property type="entry name" value="Protein kinase-like (PK-like)"/>
    <property type="match status" value="1"/>
</dbReference>
<evidence type="ECO:0000256" key="12">
    <source>
        <dbReference type="PROSITE-ProRule" id="PRU00076"/>
    </source>
</evidence>
<evidence type="ECO:0000256" key="7">
    <source>
        <dbReference type="ARBA" id="ARBA00023157"/>
    </source>
</evidence>
<dbReference type="InterPro" id="IPR024171">
    <property type="entry name" value="SRK-like_kinase"/>
</dbReference>
<keyword evidence="19" id="KW-1185">Reference proteome</keyword>
<evidence type="ECO:0000259" key="17">
    <source>
        <dbReference type="PROSITE" id="PS50948"/>
    </source>
</evidence>
<feature type="transmembrane region" description="Helical" evidence="13">
    <location>
        <begin position="12"/>
        <end position="31"/>
    </location>
</feature>
<evidence type="ECO:0000256" key="10">
    <source>
        <dbReference type="ARBA" id="ARBA00048679"/>
    </source>
</evidence>
<dbReference type="SUPFAM" id="SSF51110">
    <property type="entry name" value="alpha-D-mannose-specific plant lectins"/>
    <property type="match status" value="1"/>
</dbReference>
<keyword evidence="7" id="KW-1015">Disulfide bond</keyword>
<evidence type="ECO:0000256" key="11">
    <source>
        <dbReference type="PIRNR" id="PIRNR000641"/>
    </source>
</evidence>
<dbReference type="Pfam" id="PF00954">
    <property type="entry name" value="S_locus_glycop"/>
    <property type="match status" value="1"/>
</dbReference>
<reference evidence="18 19" key="1">
    <citation type="journal article" date="2023" name="Plants (Basel)">
        <title>Bridging the Gap: Combining Genomics and Transcriptomics Approaches to Understand Stylosanthes scabra, an Orphan Legume from the Brazilian Caatinga.</title>
        <authorList>
            <person name="Ferreira-Neto J.R.C."/>
            <person name="da Silva M.D."/>
            <person name="Binneck E."/>
            <person name="de Melo N.F."/>
            <person name="da Silva R.H."/>
            <person name="de Melo A.L.T.M."/>
            <person name="Pandolfi V."/>
            <person name="Bustamante F.O."/>
            <person name="Brasileiro-Vidal A.C."/>
            <person name="Benko-Iseppon A.M."/>
        </authorList>
    </citation>
    <scope>NUCLEOTIDE SEQUENCE [LARGE SCALE GENOMIC DNA]</scope>
    <source>
        <tissue evidence="18">Leaves</tissue>
    </source>
</reference>
<keyword evidence="8" id="KW-0325">Glycoprotein</keyword>
<evidence type="ECO:0000256" key="3">
    <source>
        <dbReference type="ARBA" id="ARBA00022729"/>
    </source>
</evidence>
<dbReference type="CDD" id="cd01098">
    <property type="entry name" value="PAN_AP_plant"/>
    <property type="match status" value="1"/>
</dbReference>
<dbReference type="InterPro" id="IPR000858">
    <property type="entry name" value="S_locus_glycoprot_dom"/>
</dbReference>
<keyword evidence="13" id="KW-0812">Transmembrane</keyword>
<dbReference type="Gene3D" id="1.10.510.10">
    <property type="entry name" value="Transferase(Phosphotransferase) domain 1"/>
    <property type="match status" value="1"/>
</dbReference>
<evidence type="ECO:0000256" key="2">
    <source>
        <dbReference type="ARBA" id="ARBA00022679"/>
    </source>
</evidence>
<feature type="domain" description="Apple" evidence="17">
    <location>
        <begin position="351"/>
        <end position="433"/>
    </location>
</feature>
<evidence type="ECO:0000259" key="16">
    <source>
        <dbReference type="PROSITE" id="PS50927"/>
    </source>
</evidence>
<keyword evidence="2 11" id="KW-0808">Transferase</keyword>
<dbReference type="Proteomes" id="UP001341840">
    <property type="component" value="Unassembled WGS sequence"/>
</dbReference>
<dbReference type="InterPro" id="IPR011009">
    <property type="entry name" value="Kinase-like_dom_sf"/>
</dbReference>
<dbReference type="EMBL" id="JASCZI010060577">
    <property type="protein sequence ID" value="MED6134163.1"/>
    <property type="molecule type" value="Genomic_DNA"/>
</dbReference>
<comment type="caution">
    <text evidence="12">Lacks conserved residue(s) required for the propagation of feature annotation.</text>
</comment>
<dbReference type="Gene3D" id="2.90.10.10">
    <property type="entry name" value="Bulb-type lectin domain"/>
    <property type="match status" value="1"/>
</dbReference>
<comment type="catalytic activity">
    <reaction evidence="9 11">
        <text>L-threonyl-[protein] + ATP = O-phospho-L-threonyl-[protein] + ADP + H(+)</text>
        <dbReference type="Rhea" id="RHEA:46608"/>
        <dbReference type="Rhea" id="RHEA-COMP:11060"/>
        <dbReference type="Rhea" id="RHEA-COMP:11605"/>
        <dbReference type="ChEBI" id="CHEBI:15378"/>
        <dbReference type="ChEBI" id="CHEBI:30013"/>
        <dbReference type="ChEBI" id="CHEBI:30616"/>
        <dbReference type="ChEBI" id="CHEBI:61977"/>
        <dbReference type="ChEBI" id="CHEBI:456216"/>
        <dbReference type="EC" id="2.7.11.1"/>
    </reaction>
</comment>
<dbReference type="SMART" id="SM00220">
    <property type="entry name" value="S_TKc"/>
    <property type="match status" value="1"/>
</dbReference>
<comment type="caution">
    <text evidence="18">The sequence shown here is derived from an EMBL/GenBank/DDBJ whole genome shotgun (WGS) entry which is preliminary data.</text>
</comment>
<keyword evidence="3" id="KW-0732">Signal</keyword>
<proteinExistence type="inferred from homology"/>
<keyword evidence="13" id="KW-0472">Membrane</keyword>
<dbReference type="Pfam" id="PF01453">
    <property type="entry name" value="B_lectin"/>
    <property type="match status" value="1"/>
</dbReference>
<feature type="transmembrane region" description="Helical" evidence="13">
    <location>
        <begin position="449"/>
        <end position="471"/>
    </location>
</feature>
<dbReference type="Pfam" id="PF07714">
    <property type="entry name" value="PK_Tyr_Ser-Thr"/>
    <property type="match status" value="1"/>
</dbReference>
<dbReference type="PROSITE" id="PS50927">
    <property type="entry name" value="BULB_LECTIN"/>
    <property type="match status" value="1"/>
</dbReference>
<feature type="domain" description="Bulb-type lectin" evidence="16">
    <location>
        <begin position="34"/>
        <end position="159"/>
    </location>
</feature>
<keyword evidence="12" id="KW-0245">EGF-like domain</keyword>
<evidence type="ECO:0000256" key="13">
    <source>
        <dbReference type="SAM" id="Phobius"/>
    </source>
</evidence>
<dbReference type="SMART" id="SM00473">
    <property type="entry name" value="PAN_AP"/>
    <property type="match status" value="1"/>
</dbReference>
<keyword evidence="6 11" id="KW-0067">ATP-binding</keyword>
<dbReference type="InterPro" id="IPR000742">
    <property type="entry name" value="EGF"/>
</dbReference>
<dbReference type="InterPro" id="IPR003609">
    <property type="entry name" value="Pan_app"/>
</dbReference>
<gene>
    <name evidence="18" type="ORF">PIB30_034691</name>
</gene>
<dbReference type="PROSITE" id="PS50026">
    <property type="entry name" value="EGF_3"/>
    <property type="match status" value="1"/>
</dbReference>
<dbReference type="PROSITE" id="PS50011">
    <property type="entry name" value="PROTEIN_KINASE_DOM"/>
    <property type="match status" value="1"/>
</dbReference>
<keyword evidence="1 11" id="KW-0723">Serine/threonine-protein kinase</keyword>
<dbReference type="EC" id="2.7.11.1" evidence="11"/>
<evidence type="ECO:0000313" key="18">
    <source>
        <dbReference type="EMBL" id="MED6134163.1"/>
    </source>
</evidence>
<evidence type="ECO:0000256" key="5">
    <source>
        <dbReference type="ARBA" id="ARBA00022777"/>
    </source>
</evidence>
<keyword evidence="4 11" id="KW-0547">Nucleotide-binding</keyword>
<comment type="catalytic activity">
    <reaction evidence="10 11">
        <text>L-seryl-[protein] + ATP = O-phospho-L-seryl-[protein] + ADP + H(+)</text>
        <dbReference type="Rhea" id="RHEA:17989"/>
        <dbReference type="Rhea" id="RHEA-COMP:9863"/>
        <dbReference type="Rhea" id="RHEA-COMP:11604"/>
        <dbReference type="ChEBI" id="CHEBI:15378"/>
        <dbReference type="ChEBI" id="CHEBI:29999"/>
        <dbReference type="ChEBI" id="CHEBI:30616"/>
        <dbReference type="ChEBI" id="CHEBI:83421"/>
        <dbReference type="ChEBI" id="CHEBI:456216"/>
        <dbReference type="EC" id="2.7.11.1"/>
    </reaction>
</comment>
<evidence type="ECO:0000259" key="15">
    <source>
        <dbReference type="PROSITE" id="PS50026"/>
    </source>
</evidence>
<evidence type="ECO:0000256" key="6">
    <source>
        <dbReference type="ARBA" id="ARBA00022840"/>
    </source>
</evidence>
<dbReference type="PROSITE" id="PS50948">
    <property type="entry name" value="PAN"/>
    <property type="match status" value="1"/>
</dbReference>
<dbReference type="Pfam" id="PF08276">
    <property type="entry name" value="PAN_2"/>
    <property type="match status" value="1"/>
</dbReference>
<dbReference type="SMART" id="SM00108">
    <property type="entry name" value="B_lectin"/>
    <property type="match status" value="1"/>
</dbReference>
<evidence type="ECO:0000256" key="9">
    <source>
        <dbReference type="ARBA" id="ARBA00047899"/>
    </source>
</evidence>
<dbReference type="PROSITE" id="PS00108">
    <property type="entry name" value="PROTEIN_KINASE_ST"/>
    <property type="match status" value="1"/>
</dbReference>
<feature type="domain" description="EGF-like" evidence="15">
    <location>
        <begin position="298"/>
        <end position="336"/>
    </location>
</feature>
<evidence type="ECO:0000259" key="14">
    <source>
        <dbReference type="PROSITE" id="PS50011"/>
    </source>
</evidence>
<dbReference type="PIRSF" id="PIRSF000641">
    <property type="entry name" value="SRK"/>
    <property type="match status" value="1"/>
</dbReference>
<dbReference type="CDD" id="cd00028">
    <property type="entry name" value="B_lectin"/>
    <property type="match status" value="1"/>
</dbReference>
<protein>
    <recommendedName>
        <fullName evidence="11">Receptor-like serine/threonine-protein kinase</fullName>
        <ecNumber evidence="11">2.7.11.1</ecNumber>
    </recommendedName>
</protein>
<dbReference type="InterPro" id="IPR036426">
    <property type="entry name" value="Bulb-type_lectin_dom_sf"/>
</dbReference>
<comment type="similarity">
    <text evidence="11">Belongs to the protein kinase superfamily. Ser/Thr protein kinase family.</text>
</comment>
<evidence type="ECO:0000313" key="19">
    <source>
        <dbReference type="Proteomes" id="UP001341840"/>
    </source>
</evidence>
<organism evidence="18 19">
    <name type="scientific">Stylosanthes scabra</name>
    <dbReference type="NCBI Taxonomy" id="79078"/>
    <lineage>
        <taxon>Eukaryota</taxon>
        <taxon>Viridiplantae</taxon>
        <taxon>Streptophyta</taxon>
        <taxon>Embryophyta</taxon>
        <taxon>Tracheophyta</taxon>
        <taxon>Spermatophyta</taxon>
        <taxon>Magnoliopsida</taxon>
        <taxon>eudicotyledons</taxon>
        <taxon>Gunneridae</taxon>
        <taxon>Pentapetalae</taxon>
        <taxon>rosids</taxon>
        <taxon>fabids</taxon>
        <taxon>Fabales</taxon>
        <taxon>Fabaceae</taxon>
        <taxon>Papilionoideae</taxon>
        <taxon>50 kb inversion clade</taxon>
        <taxon>dalbergioids sensu lato</taxon>
        <taxon>Dalbergieae</taxon>
        <taxon>Pterocarpus clade</taxon>
        <taxon>Stylosanthes</taxon>
    </lineage>
</organism>
<evidence type="ECO:0000256" key="1">
    <source>
        <dbReference type="ARBA" id="ARBA00022527"/>
    </source>
</evidence>
<name>A0ABU6SDT1_9FABA</name>
<accession>A0ABU6SDT1</accession>
<keyword evidence="5 11" id="KW-0418">Kinase</keyword>
<dbReference type="InterPro" id="IPR008271">
    <property type="entry name" value="Ser/Thr_kinase_AS"/>
</dbReference>
<evidence type="ECO:0000256" key="4">
    <source>
        <dbReference type="ARBA" id="ARBA00022741"/>
    </source>
</evidence>
<dbReference type="InterPro" id="IPR000719">
    <property type="entry name" value="Prot_kinase_dom"/>
</dbReference>
<sequence>MERRRRTHLSLSFLATCYFFFFFIAIFAALLEAYDSISPPQTITANKTLVSPSQNFELGFFNLGSSNSTRRYLGIWYKNVPKKTLIWVANRNAPLFHHDDGSLTFSNDGKLILLSHKGSVVIWSSNSSRPARNPVLQLLDTGNLVLKDIDDGRSSEEYLWQSFDYPCDTLVPGMRLGWRFKTGLNRHLSSWKSYDDPSNGDYTYSVDPRGIPQLFLYKRNKKIFRSGPWYGQQFKGDPVLSSNPVFKPVFVFDSDEVSYSYEAKDNMISRFVLTPSGSILHFSWNDHKSSWISEFSVQGDHCDDYALCGAYGSCSIAKSSSPSCKCLKGFEPRRKAQDWSSGCVREDSKGCRSGGDTFEKLTGLKLPDSAEFHADYSISINHCEAECLKNCSCVAYAKLDVNASGKGCVTWFGDLFDIREVPVYGQDLYVRVSASQLDSNAARNKKKKFILLPVAVSLASTIIVLALWFIIKIWQRTGAIGKGELQFSDGRGSRSERNEYELPLFEIAIIEAATMNFSGELPSGQEIAVKKLLESSGQGLEEFKNEVILISQLQHRNLVKLLGCCIHGENKMLVYEYMPNKSLDSLLFDETKRCILNWQKRLDIIIGIARGLLYLHRDSRLRIVHRDLKASNVLLDTEMNPKISDFGMARMFGGDQTEAMTKRVVGTYGYMSPEYAIDGQFSFKSDVFSFGVLLLEILSGKKNKGFLHPDHKLNLLGHAWKLWNEGKALEMMDGLLENEFPTNEAVRCIQVGLSCVQHHPEDRPTMSQVLVMLDSESAGLPQPGRPGLYSERFFSETDSTSLARLNTSSNHITVTLIEAR</sequence>
<dbReference type="InterPro" id="IPR001245">
    <property type="entry name" value="Ser-Thr/Tyr_kinase_cat_dom"/>
</dbReference>
<feature type="domain" description="Protein kinase" evidence="14">
    <location>
        <begin position="474"/>
        <end position="780"/>
    </location>
</feature>
<dbReference type="InterPro" id="IPR001480">
    <property type="entry name" value="Bulb-type_lectin_dom"/>
</dbReference>
<dbReference type="Gene3D" id="3.30.200.20">
    <property type="entry name" value="Phosphorylase Kinase, domain 1"/>
    <property type="match status" value="1"/>
</dbReference>